<evidence type="ECO:0000313" key="1">
    <source>
        <dbReference type="EMBL" id="KND00331.1"/>
    </source>
</evidence>
<keyword evidence="2" id="KW-1185">Reference proteome</keyword>
<dbReference type="InParanoid" id="A0A0L0HFR8"/>
<protein>
    <recommendedName>
        <fullName evidence="3">C2H2-type domain-containing protein</fullName>
    </recommendedName>
</protein>
<dbReference type="Proteomes" id="UP000053201">
    <property type="component" value="Unassembled WGS sequence"/>
</dbReference>
<dbReference type="GeneID" id="27692339"/>
<reference evidence="1 2" key="1">
    <citation type="submission" date="2009-08" db="EMBL/GenBank/DDBJ databases">
        <title>The Genome Sequence of Spizellomyces punctatus strain DAOM BR117.</title>
        <authorList>
            <consortium name="The Broad Institute Genome Sequencing Platform"/>
            <person name="Russ C."/>
            <person name="Cuomo C."/>
            <person name="Shea T."/>
            <person name="Young S.K."/>
            <person name="Zeng Q."/>
            <person name="Koehrsen M."/>
            <person name="Haas B."/>
            <person name="Borodovsky M."/>
            <person name="Guigo R."/>
            <person name="Alvarado L."/>
            <person name="Berlin A."/>
            <person name="Bochicchio J."/>
            <person name="Borenstein D."/>
            <person name="Chapman S."/>
            <person name="Chen Z."/>
            <person name="Engels R."/>
            <person name="Freedman E."/>
            <person name="Gellesch M."/>
            <person name="Goldberg J."/>
            <person name="Griggs A."/>
            <person name="Gujja S."/>
            <person name="Heiman D."/>
            <person name="Hepburn T."/>
            <person name="Howarth C."/>
            <person name="Jen D."/>
            <person name="Larson L."/>
            <person name="Lewis B."/>
            <person name="Mehta T."/>
            <person name="Park D."/>
            <person name="Pearson M."/>
            <person name="Roberts A."/>
            <person name="Saif S."/>
            <person name="Shenoy N."/>
            <person name="Sisk P."/>
            <person name="Stolte C."/>
            <person name="Sykes S."/>
            <person name="Thomson T."/>
            <person name="Walk T."/>
            <person name="White J."/>
            <person name="Yandava C."/>
            <person name="Burger G."/>
            <person name="Gray M.W."/>
            <person name="Holland P.W.H."/>
            <person name="King N."/>
            <person name="Lang F.B.F."/>
            <person name="Roger A.J."/>
            <person name="Ruiz-Trillo I."/>
            <person name="Lander E."/>
            <person name="Nusbaum C."/>
        </authorList>
    </citation>
    <scope>NUCLEOTIDE SEQUENCE [LARGE SCALE GENOMIC DNA]</scope>
    <source>
        <strain evidence="1 2">DAOM BR117</strain>
    </source>
</reference>
<accession>A0A0L0HFR8</accession>
<name>A0A0L0HFR8_SPIPD</name>
<gene>
    <name evidence="1" type="ORF">SPPG_09214</name>
</gene>
<dbReference type="RefSeq" id="XP_016608370.1">
    <property type="nucleotide sequence ID" value="XM_016757371.1"/>
</dbReference>
<dbReference type="AlphaFoldDB" id="A0A0L0HFR8"/>
<organism evidence="1 2">
    <name type="scientific">Spizellomyces punctatus (strain DAOM BR117)</name>
    <dbReference type="NCBI Taxonomy" id="645134"/>
    <lineage>
        <taxon>Eukaryota</taxon>
        <taxon>Fungi</taxon>
        <taxon>Fungi incertae sedis</taxon>
        <taxon>Chytridiomycota</taxon>
        <taxon>Chytridiomycota incertae sedis</taxon>
        <taxon>Chytridiomycetes</taxon>
        <taxon>Spizellomycetales</taxon>
        <taxon>Spizellomycetaceae</taxon>
        <taxon>Spizellomyces</taxon>
    </lineage>
</organism>
<evidence type="ECO:0008006" key="3">
    <source>
        <dbReference type="Google" id="ProtNLM"/>
    </source>
</evidence>
<dbReference type="OrthoDB" id="10279857at2759"/>
<evidence type="ECO:0000313" key="2">
    <source>
        <dbReference type="Proteomes" id="UP000053201"/>
    </source>
</evidence>
<proteinExistence type="predicted"/>
<dbReference type="VEuPathDB" id="FungiDB:SPPG_09214"/>
<sequence length="169" mass="18938">MKHVDTECPHYVVHCAYHPPPREDNSVIGTSLCLRIGRCPKPPLRRQMQEHCKPHVTDPPTMFALSNAVNALYPFDCKTCYTLFPDSDLLRTHNCALPNTVVSPTVINLATYQTNLRYDSCAGYLVPYSTIYSIVCPGCGETVENGPGDLKGHRESCTVNRRWIGIERS</sequence>
<dbReference type="EMBL" id="KQ257456">
    <property type="protein sequence ID" value="KND00331.1"/>
    <property type="molecule type" value="Genomic_DNA"/>
</dbReference>